<organism evidence="1 2">
    <name type="scientific">Limnoraphis robusta CCNP1315</name>
    <dbReference type="NCBI Taxonomy" id="3110306"/>
    <lineage>
        <taxon>Bacteria</taxon>
        <taxon>Bacillati</taxon>
        <taxon>Cyanobacteriota</taxon>
        <taxon>Cyanophyceae</taxon>
        <taxon>Oscillatoriophycideae</taxon>
        <taxon>Oscillatoriales</taxon>
        <taxon>Sirenicapillariaceae</taxon>
        <taxon>Limnoraphis</taxon>
    </lineage>
</organism>
<dbReference type="EMBL" id="JAYGHT010000080">
    <property type="protein sequence ID" value="MEA5520404.1"/>
    <property type="molecule type" value="Genomic_DNA"/>
</dbReference>
<accession>A0ABU5TZN2</accession>
<sequence>MFTSKFGLSGTSVLITLGLTVSVATPVIFSPSAAVAQRFPSSLRRDNITAGTIIPIEYEKAEKIVLTPEETVPVTLKVSKDVRTTYGQVWLPQGSEINGELRPVSGGSQFIASEVLLTSGQKYRLDANSEVVTRTETIRKGASAGDILKGAAIGAAAATAIAAVVGDKAIATEEVLGGAGLGAIAGVFLGREKVEVVVIRPEEDLDLRLQSDLVFR</sequence>
<evidence type="ECO:0000313" key="1">
    <source>
        <dbReference type="EMBL" id="MEA5520404.1"/>
    </source>
</evidence>
<comment type="caution">
    <text evidence="1">The sequence shown here is derived from an EMBL/GenBank/DDBJ whole genome shotgun (WGS) entry which is preliminary data.</text>
</comment>
<gene>
    <name evidence="1" type="ORF">VB854_15750</name>
</gene>
<proteinExistence type="predicted"/>
<name>A0ABU5TZN2_9CYAN</name>
<dbReference type="Proteomes" id="UP001301728">
    <property type="component" value="Unassembled WGS sequence"/>
</dbReference>
<reference evidence="1 2" key="1">
    <citation type="submission" date="2023-12" db="EMBL/GenBank/DDBJ databases">
        <title>Baltic Sea Cyanobacteria.</title>
        <authorList>
            <person name="Delbaje E."/>
            <person name="Fewer D.P."/>
            <person name="Shishido T.K."/>
        </authorList>
    </citation>
    <scope>NUCLEOTIDE SEQUENCE [LARGE SCALE GENOMIC DNA]</scope>
    <source>
        <strain evidence="1 2">CCNP 1315</strain>
    </source>
</reference>
<evidence type="ECO:0008006" key="3">
    <source>
        <dbReference type="Google" id="ProtNLM"/>
    </source>
</evidence>
<keyword evidence="2" id="KW-1185">Reference proteome</keyword>
<dbReference type="RefSeq" id="WP_046282453.1">
    <property type="nucleotide sequence ID" value="NZ_JAYGHT010000080.1"/>
</dbReference>
<evidence type="ECO:0000313" key="2">
    <source>
        <dbReference type="Proteomes" id="UP001301728"/>
    </source>
</evidence>
<protein>
    <recommendedName>
        <fullName evidence="3">S-layer domain-containing protein</fullName>
    </recommendedName>
</protein>